<dbReference type="GO" id="GO:0007169">
    <property type="term" value="P:cell surface receptor protein tyrosine kinase signaling pathway"/>
    <property type="evidence" value="ECO:0007669"/>
    <property type="project" value="TreeGrafter"/>
</dbReference>
<dbReference type="PANTHER" id="PTHR24416:SF611">
    <property type="entry name" value="TYROSINE-PROTEIN KINASE TRANSMEMBRANE RECEPTOR ROR"/>
    <property type="match status" value="1"/>
</dbReference>
<reference evidence="5" key="1">
    <citation type="journal article" date="2010" name="Science">
        <title>Plasticity of animal genome architecture unmasked by rapid evolution of a pelagic tunicate.</title>
        <authorList>
            <person name="Denoeud F."/>
            <person name="Henriet S."/>
            <person name="Mungpakdee S."/>
            <person name="Aury J.M."/>
            <person name="Da Silva C."/>
            <person name="Brinkmann H."/>
            <person name="Mikhaleva J."/>
            <person name="Olsen L.C."/>
            <person name="Jubin C."/>
            <person name="Canestro C."/>
            <person name="Bouquet J.M."/>
            <person name="Danks G."/>
            <person name="Poulain J."/>
            <person name="Campsteijn C."/>
            <person name="Adamski M."/>
            <person name="Cross I."/>
            <person name="Yadetie F."/>
            <person name="Muffato M."/>
            <person name="Louis A."/>
            <person name="Butcher S."/>
            <person name="Tsagkogeorga G."/>
            <person name="Konrad A."/>
            <person name="Singh S."/>
            <person name="Jensen M.F."/>
            <person name="Cong E.H."/>
            <person name="Eikeseth-Otteraa H."/>
            <person name="Noel B."/>
            <person name="Anthouard V."/>
            <person name="Porcel B.M."/>
            <person name="Kachouri-Lafond R."/>
            <person name="Nishino A."/>
            <person name="Ugolini M."/>
            <person name="Chourrout P."/>
            <person name="Nishida H."/>
            <person name="Aasland R."/>
            <person name="Huzurbazar S."/>
            <person name="Westhof E."/>
            <person name="Delsuc F."/>
            <person name="Lehrach H."/>
            <person name="Reinhardt R."/>
            <person name="Weissenbach J."/>
            <person name="Roy S.W."/>
            <person name="Artiguenave F."/>
            <person name="Postlethwait J.H."/>
            <person name="Manak J.R."/>
            <person name="Thompson E.M."/>
            <person name="Jaillon O."/>
            <person name="Du Pasquier L."/>
            <person name="Boudinot P."/>
            <person name="Liberles D.A."/>
            <person name="Volff J.N."/>
            <person name="Philippe H."/>
            <person name="Lenhard B."/>
            <person name="Roest Crollius H."/>
            <person name="Wincker P."/>
            <person name="Chourrout D."/>
        </authorList>
    </citation>
    <scope>NUCLEOTIDE SEQUENCE [LARGE SCALE GENOMIC DNA]</scope>
</reference>
<evidence type="ECO:0000256" key="2">
    <source>
        <dbReference type="SAM" id="MobiDB-lite"/>
    </source>
</evidence>
<dbReference type="AlphaFoldDB" id="E4Y6W0"/>
<keyword evidence="1" id="KW-0547">Nucleotide-binding</keyword>
<dbReference type="Proteomes" id="UP000011014">
    <property type="component" value="Unassembled WGS sequence"/>
</dbReference>
<dbReference type="SUPFAM" id="SSF56112">
    <property type="entry name" value="Protein kinase-like (PK-like)"/>
    <property type="match status" value="1"/>
</dbReference>
<feature type="transmembrane region" description="Helical" evidence="3">
    <location>
        <begin position="424"/>
        <end position="444"/>
    </location>
</feature>
<accession>E4Y6W0</accession>
<feature type="domain" description="Protein kinase" evidence="4">
    <location>
        <begin position="527"/>
        <end position="768"/>
    </location>
</feature>
<keyword evidence="3" id="KW-0812">Transmembrane</keyword>
<dbReference type="GO" id="GO:0005524">
    <property type="term" value="F:ATP binding"/>
    <property type="evidence" value="ECO:0007669"/>
    <property type="project" value="UniProtKB-KW"/>
</dbReference>
<dbReference type="Gene3D" id="1.10.510.10">
    <property type="entry name" value="Transferase(Phosphotransferase) domain 1"/>
    <property type="match status" value="1"/>
</dbReference>
<evidence type="ECO:0000259" key="4">
    <source>
        <dbReference type="PROSITE" id="PS50011"/>
    </source>
</evidence>
<sequence>MLKSSHTICCRNDPIENPQIIKIEFPESLPPSSDIIFNPSISAPTNSSIDIQNGFSISGIQGVDICAENSICAGNFLSPELTNDIFENFNLTNEVNLREMGGGQFRFGIVCTSGTIQEEYQVEISILEADGLPWHNKPEIRGKNKTQIYEGERGEILSLQFDSWDFLQGEMVVELETNPPNLKERLVIELQPNYLLPYARPGDVKFSQNAKLSLSSPVDPNEFGGEFVVTLRAKSWISNETLGVWSNDFKASVLVEDVDNLPPVFEDDSLEVTMRNEDFMDEEFVIFNASAVDGDRPGFRFCFLNDYIILEENTVYPKPEITSGKYLNLPDVGTIQFEARQINNPEKKTFKTLIVKIRKDFESELIADKCSCEMIENSPYSSMISSSDEVLICSLFYQGRIVTSLTRDCDSFTALRGLSSLEKALVAVLCIILLIGIAFMIFKFSKISLTPKLKNSNIQRNLEDKEEPSTDQTAEPEDRKTSFRAHQKLEKRKSMNPLVDSDRTFHKIDASNIIYGQLIKSGSIKSIQKIAMPGETSFGNDIGPSFDKIVKKSKIEKLLGQECIHLSSFINLLNTKNLNHENILKYHGSFLEDKNQDQDFSVGIVWDLAEHGSLEELFSFYRQLFYQKMKYFHENGVILGRLSCKNILIDSNMNAQIEILPSSSMGDQHEVRWWSVERFEGQLSSFSSDIWMLGVTIWQIMNSGATPYGHLTGPSLKEEIFSLLKVDRLSMTRSIPEPLYGVLTKTWKRDAELRPDIAQITIDTDDIFSKGPLKPVTKRKLTPIATEKF</sequence>
<dbReference type="InterPro" id="IPR001245">
    <property type="entry name" value="Ser-Thr/Tyr_kinase_cat_dom"/>
</dbReference>
<dbReference type="GO" id="GO:0005886">
    <property type="term" value="C:plasma membrane"/>
    <property type="evidence" value="ECO:0007669"/>
    <property type="project" value="TreeGrafter"/>
</dbReference>
<evidence type="ECO:0000256" key="3">
    <source>
        <dbReference type="SAM" id="Phobius"/>
    </source>
</evidence>
<dbReference type="Pfam" id="PF07714">
    <property type="entry name" value="PK_Tyr_Ser-Thr"/>
    <property type="match status" value="1"/>
</dbReference>
<dbReference type="InterPro" id="IPR050122">
    <property type="entry name" value="RTK"/>
</dbReference>
<dbReference type="PANTHER" id="PTHR24416">
    <property type="entry name" value="TYROSINE-PROTEIN KINASE RECEPTOR"/>
    <property type="match status" value="1"/>
</dbReference>
<dbReference type="InterPro" id="IPR000719">
    <property type="entry name" value="Prot_kinase_dom"/>
</dbReference>
<name>E4Y6W0_OIKDI</name>
<keyword evidence="3" id="KW-1133">Transmembrane helix</keyword>
<dbReference type="InterPro" id="IPR011009">
    <property type="entry name" value="Kinase-like_dom_sf"/>
</dbReference>
<proteinExistence type="predicted"/>
<dbReference type="GO" id="GO:0043235">
    <property type="term" value="C:receptor complex"/>
    <property type="evidence" value="ECO:0007669"/>
    <property type="project" value="TreeGrafter"/>
</dbReference>
<protein>
    <recommendedName>
        <fullName evidence="4">Protein kinase domain-containing protein</fullName>
    </recommendedName>
</protein>
<feature type="region of interest" description="Disordered" evidence="2">
    <location>
        <begin position="460"/>
        <end position="486"/>
    </location>
</feature>
<gene>
    <name evidence="5" type="ORF">GSOID_T00025260001</name>
</gene>
<keyword evidence="1" id="KW-0067">ATP-binding</keyword>
<dbReference type="GO" id="GO:0004714">
    <property type="term" value="F:transmembrane receptor protein tyrosine kinase activity"/>
    <property type="evidence" value="ECO:0007669"/>
    <property type="project" value="TreeGrafter"/>
</dbReference>
<dbReference type="PROSITE" id="PS50011">
    <property type="entry name" value="PROTEIN_KINASE_DOM"/>
    <property type="match status" value="1"/>
</dbReference>
<evidence type="ECO:0000313" key="5">
    <source>
        <dbReference type="EMBL" id="CBY31360.1"/>
    </source>
</evidence>
<evidence type="ECO:0000256" key="1">
    <source>
        <dbReference type="ARBA" id="ARBA00022840"/>
    </source>
</evidence>
<keyword evidence="3" id="KW-0472">Membrane</keyword>
<dbReference type="EMBL" id="FN654300">
    <property type="protein sequence ID" value="CBY31360.1"/>
    <property type="molecule type" value="Genomic_DNA"/>
</dbReference>
<organism evidence="5">
    <name type="scientific">Oikopleura dioica</name>
    <name type="common">Tunicate</name>
    <dbReference type="NCBI Taxonomy" id="34765"/>
    <lineage>
        <taxon>Eukaryota</taxon>
        <taxon>Metazoa</taxon>
        <taxon>Chordata</taxon>
        <taxon>Tunicata</taxon>
        <taxon>Appendicularia</taxon>
        <taxon>Copelata</taxon>
        <taxon>Oikopleuridae</taxon>
        <taxon>Oikopleura</taxon>
    </lineage>
</organism>